<dbReference type="InterPro" id="IPR049127">
    <property type="entry name" value="TECR-like_N"/>
</dbReference>
<keyword evidence="10 15" id="KW-1133">Transmembrane helix</keyword>
<dbReference type="GO" id="GO:0005789">
    <property type="term" value="C:endoplasmic reticulum membrane"/>
    <property type="evidence" value="ECO:0007669"/>
    <property type="project" value="UniProtKB-SubCell"/>
</dbReference>
<feature type="transmembrane region" description="Helical" evidence="15">
    <location>
        <begin position="255"/>
        <end position="272"/>
    </location>
</feature>
<comment type="pathway">
    <text evidence="2">Lipid metabolism; fatty acid biosynthesis.</text>
</comment>
<reference evidence="17 18" key="1">
    <citation type="submission" date="2016-03" db="EMBL/GenBank/DDBJ databases">
        <title>Whole genome sequencing of Grifola frondosa 9006-11.</title>
        <authorList>
            <person name="Min B."/>
            <person name="Park H."/>
            <person name="Kim J.-G."/>
            <person name="Cho H."/>
            <person name="Oh Y.-L."/>
            <person name="Kong W.-S."/>
            <person name="Choi I.-G."/>
        </authorList>
    </citation>
    <scope>NUCLEOTIDE SEQUENCE [LARGE SCALE GENOMIC DNA]</scope>
    <source>
        <strain evidence="17 18">9006-11</strain>
    </source>
</reference>
<protein>
    <recommendedName>
        <fullName evidence="4">very-long-chain enoyl-CoA reductase</fullName>
        <ecNumber evidence="4">1.3.1.93</ecNumber>
    </recommendedName>
</protein>
<comment type="subcellular location">
    <subcellularLocation>
        <location evidence="1">Endoplasmic reticulum membrane</location>
        <topology evidence="1">Multi-pass membrane protein</topology>
    </subcellularLocation>
</comment>
<keyword evidence="13 15" id="KW-0472">Membrane</keyword>
<dbReference type="InterPro" id="IPR039357">
    <property type="entry name" value="SRD5A/TECR"/>
</dbReference>
<evidence type="ECO:0000313" key="17">
    <source>
        <dbReference type="EMBL" id="OBZ72423.1"/>
    </source>
</evidence>
<evidence type="ECO:0000256" key="9">
    <source>
        <dbReference type="ARBA" id="ARBA00022857"/>
    </source>
</evidence>
<evidence type="ECO:0000256" key="11">
    <source>
        <dbReference type="ARBA" id="ARBA00023002"/>
    </source>
</evidence>
<evidence type="ECO:0000256" key="4">
    <source>
        <dbReference type="ARBA" id="ARBA00012530"/>
    </source>
</evidence>
<dbReference type="EMBL" id="LUGG01000009">
    <property type="protein sequence ID" value="OBZ72423.1"/>
    <property type="molecule type" value="Genomic_DNA"/>
</dbReference>
<feature type="domain" description="Ubiquitin-like" evidence="16">
    <location>
        <begin position="2"/>
        <end position="79"/>
    </location>
</feature>
<keyword evidence="7" id="KW-0256">Endoplasmic reticulum</keyword>
<dbReference type="Pfam" id="PF02544">
    <property type="entry name" value="Steroid_dh"/>
    <property type="match status" value="1"/>
</dbReference>
<evidence type="ECO:0000313" key="18">
    <source>
        <dbReference type="Proteomes" id="UP000092993"/>
    </source>
</evidence>
<dbReference type="GO" id="GO:0102758">
    <property type="term" value="F:very-long-chain enoyl-CoA reductase activity"/>
    <property type="evidence" value="ECO:0007669"/>
    <property type="project" value="UniProtKB-EC"/>
</dbReference>
<dbReference type="Gene3D" id="3.10.20.90">
    <property type="entry name" value="Phosphatidylinositol 3-kinase Catalytic Subunit, Chain A, domain 1"/>
    <property type="match status" value="1"/>
</dbReference>
<evidence type="ECO:0000256" key="10">
    <source>
        <dbReference type="ARBA" id="ARBA00022989"/>
    </source>
</evidence>
<evidence type="ECO:0000256" key="3">
    <source>
        <dbReference type="ARBA" id="ARBA00007742"/>
    </source>
</evidence>
<dbReference type="AlphaFoldDB" id="A0A1C7M632"/>
<keyword evidence="18" id="KW-1185">Reference proteome</keyword>
<dbReference type="PROSITE" id="PS50244">
    <property type="entry name" value="S5A_REDUCTASE"/>
    <property type="match status" value="1"/>
</dbReference>
<keyword evidence="5" id="KW-0444">Lipid biosynthesis</keyword>
<proteinExistence type="inferred from homology"/>
<accession>A0A1C7M632</accession>
<evidence type="ECO:0000256" key="7">
    <source>
        <dbReference type="ARBA" id="ARBA00022824"/>
    </source>
</evidence>
<keyword evidence="6 15" id="KW-0812">Transmembrane</keyword>
<evidence type="ECO:0000256" key="14">
    <source>
        <dbReference type="ARBA" id="ARBA00023160"/>
    </source>
</evidence>
<keyword evidence="11" id="KW-0560">Oxidoreductase</keyword>
<dbReference type="STRING" id="5627.A0A1C7M632"/>
<comment type="caution">
    <text evidence="17">The sequence shown here is derived from an EMBL/GenBank/DDBJ whole genome shotgun (WGS) entry which is preliminary data.</text>
</comment>
<dbReference type="Proteomes" id="UP000092993">
    <property type="component" value="Unassembled WGS sequence"/>
</dbReference>
<evidence type="ECO:0000256" key="13">
    <source>
        <dbReference type="ARBA" id="ARBA00023136"/>
    </source>
</evidence>
<keyword evidence="14" id="KW-0275">Fatty acid biosynthesis</keyword>
<dbReference type="PROSITE" id="PS50053">
    <property type="entry name" value="UBIQUITIN_2"/>
    <property type="match status" value="1"/>
</dbReference>
<sequence length="301" mass="33864">MVNVTISAAGHVPLARGLPITATFDEDATVADVKSYVTAKFPQFYAARQKLSLKGDRKALADNSTLKEAGIEDGGELSVKDLGPQISWRTVFIIEYIGPLLIHPLFYHFPKVFYGGPVQHSTMQKYTYAFVMLHFLKRVLETVFVHRFSHSTMPFFNVFRNSAHYWLLSGIALAYAVYRPAYSATSPYILGTIHNNPNFLFACGALWLFAELSNMHTHLTLRSLRPAGTTKRAIPYGYGFSFVSCPNYYFEVLSWVALAVMTGSYTAWVFVIRNLGLGSVRVTLFDWYPRGGRGSSNRWPV</sequence>
<evidence type="ECO:0000256" key="5">
    <source>
        <dbReference type="ARBA" id="ARBA00022516"/>
    </source>
</evidence>
<dbReference type="OrthoDB" id="540503at2759"/>
<evidence type="ECO:0000256" key="1">
    <source>
        <dbReference type="ARBA" id="ARBA00004477"/>
    </source>
</evidence>
<dbReference type="SUPFAM" id="SSF54236">
    <property type="entry name" value="Ubiquitin-like"/>
    <property type="match status" value="1"/>
</dbReference>
<dbReference type="EC" id="1.3.1.93" evidence="4"/>
<dbReference type="InterPro" id="IPR000626">
    <property type="entry name" value="Ubiquitin-like_dom"/>
</dbReference>
<evidence type="ECO:0000256" key="8">
    <source>
        <dbReference type="ARBA" id="ARBA00022832"/>
    </source>
</evidence>
<keyword evidence="12" id="KW-0443">Lipid metabolism</keyword>
<keyword evidence="9" id="KW-0521">NADP</keyword>
<organism evidence="17 18">
    <name type="scientific">Grifola frondosa</name>
    <name type="common">Maitake</name>
    <name type="synonym">Polyporus frondosus</name>
    <dbReference type="NCBI Taxonomy" id="5627"/>
    <lineage>
        <taxon>Eukaryota</taxon>
        <taxon>Fungi</taxon>
        <taxon>Dikarya</taxon>
        <taxon>Basidiomycota</taxon>
        <taxon>Agaricomycotina</taxon>
        <taxon>Agaricomycetes</taxon>
        <taxon>Polyporales</taxon>
        <taxon>Grifolaceae</taxon>
        <taxon>Grifola</taxon>
    </lineage>
</organism>
<dbReference type="PANTHER" id="PTHR10556">
    <property type="entry name" value="3-OXO-5-ALPHA-STEROID 4-DEHYDROGENASE"/>
    <property type="match status" value="1"/>
</dbReference>
<dbReference type="OMA" id="ATMPIFN"/>
<dbReference type="GO" id="GO:0042761">
    <property type="term" value="P:very long-chain fatty acid biosynthetic process"/>
    <property type="evidence" value="ECO:0007669"/>
    <property type="project" value="TreeGrafter"/>
</dbReference>
<evidence type="ECO:0000256" key="15">
    <source>
        <dbReference type="SAM" id="Phobius"/>
    </source>
</evidence>
<feature type="transmembrane region" description="Helical" evidence="15">
    <location>
        <begin position="198"/>
        <end position="221"/>
    </location>
</feature>
<dbReference type="PANTHER" id="PTHR10556:SF28">
    <property type="entry name" value="VERY-LONG-CHAIN ENOYL-COA REDUCTASE"/>
    <property type="match status" value="1"/>
</dbReference>
<evidence type="ECO:0000256" key="12">
    <source>
        <dbReference type="ARBA" id="ARBA00023098"/>
    </source>
</evidence>
<comment type="similarity">
    <text evidence="3">Belongs to the steroid 5-alpha reductase family.</text>
</comment>
<dbReference type="InterPro" id="IPR001104">
    <property type="entry name" value="3-oxo-5_a-steroid_4-DH_C"/>
</dbReference>
<keyword evidence="8" id="KW-0276">Fatty acid metabolism</keyword>
<feature type="transmembrane region" description="Helical" evidence="15">
    <location>
        <begin position="158"/>
        <end position="178"/>
    </location>
</feature>
<gene>
    <name evidence="17" type="ORF">A0H81_08009</name>
</gene>
<evidence type="ECO:0000256" key="6">
    <source>
        <dbReference type="ARBA" id="ARBA00022692"/>
    </source>
</evidence>
<dbReference type="Pfam" id="PF21696">
    <property type="entry name" value="TECR_N"/>
    <property type="match status" value="1"/>
</dbReference>
<dbReference type="InterPro" id="IPR029071">
    <property type="entry name" value="Ubiquitin-like_domsf"/>
</dbReference>
<evidence type="ECO:0000256" key="2">
    <source>
        <dbReference type="ARBA" id="ARBA00005194"/>
    </source>
</evidence>
<evidence type="ECO:0000259" key="16">
    <source>
        <dbReference type="PROSITE" id="PS50053"/>
    </source>
</evidence>
<name>A0A1C7M632_GRIFR</name>